<dbReference type="HAMAP" id="MF_01411">
    <property type="entry name" value="LPS_assembly_LptD"/>
    <property type="match status" value="1"/>
</dbReference>
<comment type="caution">
    <text evidence="1">Lacks conserved residue(s) required for the propagation of feature annotation.</text>
</comment>
<evidence type="ECO:0000256" key="1">
    <source>
        <dbReference type="HAMAP-Rule" id="MF_01411"/>
    </source>
</evidence>
<keyword evidence="1" id="KW-0998">Cell outer membrane</keyword>
<protein>
    <recommendedName>
        <fullName evidence="1">LPS-assembly protein LptD</fullName>
    </recommendedName>
</protein>
<comment type="function">
    <text evidence="1">Involved in the assembly of lipopolysaccharide (LPS) at the surface of the outer membrane.</text>
</comment>
<sequence length="710" mass="79294" precursor="true">MRLVLALIACLWLPLAAAAQSGPATLVADRIDFDAETLVASGAVEIFAEGAILRATRITYLRREDRIVAEGPITLIDGPDRILFADFASLSADLRNSVLQGARLVLDRQLQIAATEIATGTEGRYTQLYQAVASSCEVCPENPVPLWQIRARRIVHDTEERQLYFEDARFEVLGVPVAWLPVLRLPDPTLDRARGVLAPRFSSDDLLGTGVTIPYFIPLGPSRDLTLLPYVTNTDTRSLGFRYRQAFDNGRIEANGAWSRDDLQPGDDRGYLFAEGVFFLPRDYRLEFDVEAVSDDAYLVNYGISEKDRLDSRIAVTRIDRDDRVLAEAIYFNSLRAGENDDFLPTRVVTVERQRRVPRAFLGGQSIWTLQAHARERTANAIPPGGPDNAARDVTRLSAAYDWRRTHVTGGGLVMTAIAGLHLDAYDVREDPSFEDTTFARAVPYGGLELRFPMARGGAGGVRHLIEPVAQVLFVPDNRARTPNEDSLTPEFDEGNLFSPQRFAGRDTRELGNRINLGISYTRFDPSGWNLGGTVGRVIRDDDLGQFRPGTGLDGRSSDWLVSAQASYQDRFSVLQRALFDDQFDFARSETILRWNGPRHMLETRYTFLESDVAAGRPIETSEWALDASRDLGGDWTGRVNWRYDFVTNDASRAGLGLTYRSDCVTVAFDVERRFTSNTTLEPSTRFGLGIELAGFGAEDRRDRRRRCGI</sequence>
<organism evidence="3 4">
    <name type="scientific">Jannaschia ovalis</name>
    <dbReference type="NCBI Taxonomy" id="3038773"/>
    <lineage>
        <taxon>Bacteria</taxon>
        <taxon>Pseudomonadati</taxon>
        <taxon>Pseudomonadota</taxon>
        <taxon>Alphaproteobacteria</taxon>
        <taxon>Rhodobacterales</taxon>
        <taxon>Roseobacteraceae</taxon>
        <taxon>Jannaschia</taxon>
    </lineage>
</organism>
<comment type="subcellular location">
    <subcellularLocation>
        <location evidence="1">Cell outer membrane</location>
    </subcellularLocation>
</comment>
<dbReference type="Pfam" id="PF04453">
    <property type="entry name" value="LptD"/>
    <property type="match status" value="1"/>
</dbReference>
<accession>A0ABY8LF98</accession>
<dbReference type="PANTHER" id="PTHR30189">
    <property type="entry name" value="LPS-ASSEMBLY PROTEIN"/>
    <property type="match status" value="1"/>
</dbReference>
<gene>
    <name evidence="1 3" type="primary">lptD</name>
    <name evidence="3" type="ORF">P8627_01735</name>
</gene>
<dbReference type="PANTHER" id="PTHR30189:SF1">
    <property type="entry name" value="LPS-ASSEMBLY PROTEIN LPTD"/>
    <property type="match status" value="1"/>
</dbReference>
<reference evidence="3 4" key="1">
    <citation type="submission" date="2023-04" db="EMBL/GenBank/DDBJ databases">
        <title>Jannaschia ovalis sp. nov., a marine bacterium isolated from sea tidal flat.</title>
        <authorList>
            <person name="Kwon D.Y."/>
            <person name="Kim J.-J."/>
        </authorList>
    </citation>
    <scope>NUCLEOTIDE SEQUENCE [LARGE SCALE GENOMIC DNA]</scope>
    <source>
        <strain evidence="3 4">GRR-S6-38</strain>
    </source>
</reference>
<keyword evidence="1" id="KW-0472">Membrane</keyword>
<comment type="subunit">
    <text evidence="1">Component of the lipopolysaccharide transport and assembly complex.</text>
</comment>
<dbReference type="InterPro" id="IPR050218">
    <property type="entry name" value="LptD"/>
</dbReference>
<dbReference type="Proteomes" id="UP001243420">
    <property type="component" value="Chromosome"/>
</dbReference>
<feature type="signal peptide" evidence="1">
    <location>
        <begin position="1"/>
        <end position="19"/>
    </location>
</feature>
<feature type="domain" description="LptD C-terminal" evidence="2">
    <location>
        <begin position="268"/>
        <end position="615"/>
    </location>
</feature>
<evidence type="ECO:0000313" key="3">
    <source>
        <dbReference type="EMBL" id="WGH79005.1"/>
    </source>
</evidence>
<dbReference type="InterPro" id="IPR020889">
    <property type="entry name" value="LipoPS_assembly_LptD"/>
</dbReference>
<proteinExistence type="inferred from homology"/>
<dbReference type="InterPro" id="IPR007543">
    <property type="entry name" value="LptD_C"/>
</dbReference>
<keyword evidence="4" id="KW-1185">Reference proteome</keyword>
<dbReference type="EMBL" id="CP122537">
    <property type="protein sequence ID" value="WGH79005.1"/>
    <property type="molecule type" value="Genomic_DNA"/>
</dbReference>
<evidence type="ECO:0000313" key="4">
    <source>
        <dbReference type="Proteomes" id="UP001243420"/>
    </source>
</evidence>
<dbReference type="RefSeq" id="WP_279965764.1">
    <property type="nucleotide sequence ID" value="NZ_CP122537.1"/>
</dbReference>
<comment type="similarity">
    <text evidence="1">Belongs to the LptD family.</text>
</comment>
<evidence type="ECO:0000259" key="2">
    <source>
        <dbReference type="Pfam" id="PF04453"/>
    </source>
</evidence>
<name>A0ABY8LF98_9RHOB</name>
<keyword evidence="1" id="KW-0732">Signal</keyword>
<feature type="chain" id="PRO_5044900495" description="LPS-assembly protein LptD" evidence="1">
    <location>
        <begin position="20"/>
        <end position="710"/>
    </location>
</feature>